<dbReference type="EMBL" id="RRAZ01000024">
    <property type="protein sequence ID" value="RRH72407.1"/>
    <property type="molecule type" value="Genomic_DNA"/>
</dbReference>
<dbReference type="OrthoDB" id="8451553at2"/>
<keyword evidence="4" id="KW-1185">Reference proteome</keyword>
<feature type="region of interest" description="Disordered" evidence="1">
    <location>
        <begin position="1"/>
        <end position="31"/>
    </location>
</feature>
<evidence type="ECO:0000313" key="4">
    <source>
        <dbReference type="Proteomes" id="UP000282125"/>
    </source>
</evidence>
<feature type="domain" description="Transposase IS4-like" evidence="2">
    <location>
        <begin position="34"/>
        <end position="98"/>
    </location>
</feature>
<evidence type="ECO:0000259" key="2">
    <source>
        <dbReference type="Pfam" id="PF01609"/>
    </source>
</evidence>
<dbReference type="GO" id="GO:0003677">
    <property type="term" value="F:DNA binding"/>
    <property type="evidence" value="ECO:0007669"/>
    <property type="project" value="InterPro"/>
</dbReference>
<protein>
    <submittedName>
        <fullName evidence="3">IS4/IS5 family transposase</fullName>
    </submittedName>
</protein>
<reference evidence="3 4" key="1">
    <citation type="submission" date="2018-11" db="EMBL/GenBank/DDBJ databases">
        <title>Gemmobacter sp. nov., YIM 102744-1 draft genome.</title>
        <authorList>
            <person name="Li G."/>
            <person name="Jiang Y."/>
        </authorList>
    </citation>
    <scope>NUCLEOTIDE SEQUENCE [LARGE SCALE GENOMIC DNA]</scope>
    <source>
        <strain evidence="3 4">YIM 102744-1</strain>
    </source>
</reference>
<dbReference type="Pfam" id="PF01609">
    <property type="entry name" value="DDE_Tnp_1"/>
    <property type="match status" value="1"/>
</dbReference>
<dbReference type="GO" id="GO:0006313">
    <property type="term" value="P:DNA transposition"/>
    <property type="evidence" value="ECO:0007669"/>
    <property type="project" value="InterPro"/>
</dbReference>
<dbReference type="AlphaFoldDB" id="A0A3P3DDL5"/>
<comment type="caution">
    <text evidence="3">The sequence shown here is derived from an EMBL/GenBank/DDBJ whole genome shotgun (WGS) entry which is preliminary data.</text>
</comment>
<dbReference type="InterPro" id="IPR002559">
    <property type="entry name" value="Transposase_11"/>
</dbReference>
<proteinExistence type="predicted"/>
<sequence>MGPSPMVKGGEGERQWRKHGGSKRSSSWFLEPMAKSWPDGRKVHVTVDEKTPEVRAVDVTSGAIGDAPVLPDLLSQIALQEKIACVTADGAYDTGGCHCQRCGSDYTAPKKCLFMDTHHRRCQGVP</sequence>
<accession>A0A3P3DDL5</accession>
<dbReference type="Proteomes" id="UP000282125">
    <property type="component" value="Unassembled WGS sequence"/>
</dbReference>
<evidence type="ECO:0000256" key="1">
    <source>
        <dbReference type="SAM" id="MobiDB-lite"/>
    </source>
</evidence>
<evidence type="ECO:0000313" key="3">
    <source>
        <dbReference type="EMBL" id="RRH72407.1"/>
    </source>
</evidence>
<gene>
    <name evidence="3" type="ORF">EG244_14955</name>
</gene>
<name>A0A3P3DDL5_9RHOB</name>
<organism evidence="3 4">
    <name type="scientific">Falsigemmobacter faecalis</name>
    <dbReference type="NCBI Taxonomy" id="2488730"/>
    <lineage>
        <taxon>Bacteria</taxon>
        <taxon>Pseudomonadati</taxon>
        <taxon>Pseudomonadota</taxon>
        <taxon>Alphaproteobacteria</taxon>
        <taxon>Rhodobacterales</taxon>
        <taxon>Paracoccaceae</taxon>
        <taxon>Falsigemmobacter</taxon>
    </lineage>
</organism>
<dbReference type="GO" id="GO:0004803">
    <property type="term" value="F:transposase activity"/>
    <property type="evidence" value="ECO:0007669"/>
    <property type="project" value="InterPro"/>
</dbReference>